<name>A0A9X2JMK0_9LACO</name>
<dbReference type="Gene3D" id="3.40.50.300">
    <property type="entry name" value="P-loop containing nucleotide triphosphate hydrolases"/>
    <property type="match status" value="1"/>
</dbReference>
<sequence>MKNLIFIGGPMGIGKTTIGKYLVEHSLDNAAFLDGDWCWYLNPFVVNDENKQMVQKNICFLLNSFIKNSKIENIVFVWVMHQQEIIDELLAKLDGSFNFYSFSLISSRKELAKRFLSDVNSGIREKENLENALSRIKLYNNINSIKIDVTGLTVEQTANKLKSYLSNE</sequence>
<evidence type="ECO:0000313" key="2">
    <source>
        <dbReference type="Proteomes" id="UP001139006"/>
    </source>
</evidence>
<dbReference type="EMBL" id="JAIULA010000032">
    <property type="protein sequence ID" value="MCP0887969.1"/>
    <property type="molecule type" value="Genomic_DNA"/>
</dbReference>
<keyword evidence="2" id="KW-1185">Reference proteome</keyword>
<dbReference type="SUPFAM" id="SSF52540">
    <property type="entry name" value="P-loop containing nucleoside triphosphate hydrolases"/>
    <property type="match status" value="1"/>
</dbReference>
<comment type="caution">
    <text evidence="1">The sequence shown here is derived from an EMBL/GenBank/DDBJ whole genome shotgun (WGS) entry which is preliminary data.</text>
</comment>
<protein>
    <submittedName>
        <fullName evidence="1">AAA family ATPase</fullName>
    </submittedName>
</protein>
<dbReference type="AlphaFoldDB" id="A0A9X2JMK0"/>
<dbReference type="Proteomes" id="UP001139006">
    <property type="component" value="Unassembled WGS sequence"/>
</dbReference>
<organism evidence="1 2">
    <name type="scientific">Ligilactobacillus ubinensis</name>
    <dbReference type="NCBI Taxonomy" id="2876789"/>
    <lineage>
        <taxon>Bacteria</taxon>
        <taxon>Bacillati</taxon>
        <taxon>Bacillota</taxon>
        <taxon>Bacilli</taxon>
        <taxon>Lactobacillales</taxon>
        <taxon>Lactobacillaceae</taxon>
        <taxon>Ligilactobacillus</taxon>
    </lineage>
</organism>
<dbReference type="Pfam" id="PF13238">
    <property type="entry name" value="AAA_18"/>
    <property type="match status" value="1"/>
</dbReference>
<reference evidence="1 2" key="1">
    <citation type="journal article" date="2023" name="Int. J. Syst. Evol. Microbiol.">
        <title>Ligilactobacillus ubinensis sp. nov., a novel species isolated from the wild ferment of a durian fruit (Durio zibethinus).</title>
        <authorList>
            <person name="Heng Y.C."/>
            <person name="Menon N."/>
            <person name="Chen B."/>
            <person name="Loo B.Z.L."/>
            <person name="Wong G.W.J."/>
            <person name="Lim A.C.H."/>
            <person name="Silvaraju S."/>
            <person name="Kittelmann S."/>
        </authorList>
    </citation>
    <scope>NUCLEOTIDE SEQUENCE [LARGE SCALE GENOMIC DNA]</scope>
    <source>
        <strain evidence="1 2">WILCCON 0076</strain>
    </source>
</reference>
<gene>
    <name evidence="1" type="ORF">LB941_11565</name>
</gene>
<dbReference type="RefSeq" id="WP_253362127.1">
    <property type="nucleotide sequence ID" value="NZ_JAIULA010000032.1"/>
</dbReference>
<dbReference type="InterPro" id="IPR027417">
    <property type="entry name" value="P-loop_NTPase"/>
</dbReference>
<evidence type="ECO:0000313" key="1">
    <source>
        <dbReference type="EMBL" id="MCP0887969.1"/>
    </source>
</evidence>
<accession>A0A9X2JMK0</accession>
<proteinExistence type="predicted"/>